<protein>
    <submittedName>
        <fullName evidence="1">Uncharacterized protein</fullName>
    </submittedName>
</protein>
<evidence type="ECO:0000313" key="1">
    <source>
        <dbReference type="EMBL" id="CUA76534.1"/>
    </source>
</evidence>
<dbReference type="AlphaFoldDB" id="A0A0K6GDU2"/>
<organism evidence="1 2">
    <name type="scientific">Rhizoctonia solani</name>
    <dbReference type="NCBI Taxonomy" id="456999"/>
    <lineage>
        <taxon>Eukaryota</taxon>
        <taxon>Fungi</taxon>
        <taxon>Dikarya</taxon>
        <taxon>Basidiomycota</taxon>
        <taxon>Agaricomycotina</taxon>
        <taxon>Agaricomycetes</taxon>
        <taxon>Cantharellales</taxon>
        <taxon>Ceratobasidiaceae</taxon>
        <taxon>Rhizoctonia</taxon>
    </lineage>
</organism>
<gene>
    <name evidence="1" type="ORF">RSOLAG22IIIB_12349</name>
</gene>
<keyword evidence="2" id="KW-1185">Reference proteome</keyword>
<reference evidence="1 2" key="1">
    <citation type="submission" date="2015-07" db="EMBL/GenBank/DDBJ databases">
        <authorList>
            <person name="Noorani M."/>
        </authorList>
    </citation>
    <scope>NUCLEOTIDE SEQUENCE [LARGE SCALE GENOMIC DNA]</scope>
    <source>
        <strain evidence="1">BBA 69670</strain>
    </source>
</reference>
<evidence type="ECO:0000313" key="2">
    <source>
        <dbReference type="Proteomes" id="UP000044841"/>
    </source>
</evidence>
<dbReference type="Proteomes" id="UP000044841">
    <property type="component" value="Unassembled WGS sequence"/>
</dbReference>
<accession>A0A0K6GDU2</accession>
<name>A0A0K6GDU2_9AGAM</name>
<dbReference type="EMBL" id="CYGV01001705">
    <property type="protein sequence ID" value="CUA76534.1"/>
    <property type="molecule type" value="Genomic_DNA"/>
</dbReference>
<proteinExistence type="predicted"/>
<sequence>MASLNNSNALNTLAPAQNNLRRRPICAATELIAKSVVNLVDVPGLNDSVRTAREIVGALKPNILQEPARNDLITQNLIDYIDEILLCAQGGGAEVDSEYLEDLQQIHGAVVELKNKPYRTKLASKLSTRYRKGAIRKERGDHKAYSIV</sequence>